<dbReference type="SUPFAM" id="SSF56281">
    <property type="entry name" value="Metallo-hydrolase/oxidoreductase"/>
    <property type="match status" value="1"/>
</dbReference>
<evidence type="ECO:0000259" key="1">
    <source>
        <dbReference type="SMART" id="SM00849"/>
    </source>
</evidence>
<dbReference type="Gene3D" id="3.60.15.10">
    <property type="entry name" value="Ribonuclease Z/Hydroxyacylglutathione hydrolase-like"/>
    <property type="match status" value="1"/>
</dbReference>
<accession>A0ABS7S554</accession>
<dbReference type="SMART" id="SM00849">
    <property type="entry name" value="Lactamase_B"/>
    <property type="match status" value="1"/>
</dbReference>
<protein>
    <submittedName>
        <fullName evidence="2">MBL fold metallo-hydrolase</fullName>
    </submittedName>
</protein>
<dbReference type="InterPro" id="IPR036388">
    <property type="entry name" value="WH-like_DNA-bd_sf"/>
</dbReference>
<gene>
    <name evidence="2" type="ORF">KCQ71_04755</name>
</gene>
<feature type="domain" description="Metallo-beta-lactamase" evidence="1">
    <location>
        <begin position="47"/>
        <end position="258"/>
    </location>
</feature>
<organism evidence="2 3">
    <name type="scientific">Occultella gossypii</name>
    <dbReference type="NCBI Taxonomy" id="2800820"/>
    <lineage>
        <taxon>Bacteria</taxon>
        <taxon>Bacillati</taxon>
        <taxon>Actinomycetota</taxon>
        <taxon>Actinomycetes</taxon>
        <taxon>Micrococcales</taxon>
        <taxon>Ruaniaceae</taxon>
        <taxon>Occultella</taxon>
    </lineage>
</organism>
<dbReference type="PANTHER" id="PTHR23131:SF4">
    <property type="entry name" value="METALLO-BETA-LACTAMASE SUPERFAMILY POTEIN"/>
    <property type="match status" value="1"/>
</dbReference>
<dbReference type="PANTHER" id="PTHR23131">
    <property type="entry name" value="ENDORIBONUCLEASE LACTB2"/>
    <property type="match status" value="1"/>
</dbReference>
<comment type="caution">
    <text evidence="2">The sequence shown here is derived from an EMBL/GenBank/DDBJ whole genome shotgun (WGS) entry which is preliminary data.</text>
</comment>
<reference evidence="2 3" key="1">
    <citation type="submission" date="2021-04" db="EMBL/GenBank/DDBJ databases">
        <title>Ruania sp. nov., isolated from sandy soil of mangrove forest.</title>
        <authorList>
            <person name="Ge X."/>
            <person name="Huang R."/>
            <person name="Liu W."/>
        </authorList>
    </citation>
    <scope>NUCLEOTIDE SEQUENCE [LARGE SCALE GENOMIC DNA]</scope>
    <source>
        <strain evidence="2 3">N2-46</strain>
    </source>
</reference>
<dbReference type="InterPro" id="IPR001279">
    <property type="entry name" value="Metallo-B-lactamas"/>
</dbReference>
<evidence type="ECO:0000313" key="3">
    <source>
        <dbReference type="Proteomes" id="UP000826651"/>
    </source>
</evidence>
<name>A0ABS7S554_9MICO</name>
<dbReference type="RefSeq" id="WP_223403409.1">
    <property type="nucleotide sequence ID" value="NZ_JAGSHT010000005.1"/>
</dbReference>
<dbReference type="Pfam" id="PF00753">
    <property type="entry name" value="Lactamase_B"/>
    <property type="match status" value="1"/>
</dbReference>
<sequence>MNDAAGVVTATSLAQRAAWRRREAPAVEQVRPGVWAIPVPVPNPIRFTYAYLVRGARESVLIDPGADTDTAWAALTNAFAAIGFDTANLTGIVVTHFHFDHWEMADRLAAATGAWIALSRTERDWIAGMTAADLSHETAYERFRHWGAPEAEATALAGSEDYAETLRYTVPTLLLEHDQRLPIAGTDLKVLLTPGHSPGHLCLVDTERNLLFAGDHVLPGITPHVALNPFGSEDPLGEYLESLNLLLPHHGAEVLPAHEYRFVGVAARVRELRRAVDDRLDELHGLVAENPTASVWDLAHALTWSRGWDGLNTLGRRMAMGETAAHLNHLARGYPLPTAQQARASLP</sequence>
<evidence type="ECO:0000313" key="2">
    <source>
        <dbReference type="EMBL" id="MBZ2195450.1"/>
    </source>
</evidence>
<dbReference type="Proteomes" id="UP000826651">
    <property type="component" value="Unassembled WGS sequence"/>
</dbReference>
<dbReference type="EMBL" id="JAGSHT010000005">
    <property type="protein sequence ID" value="MBZ2195450.1"/>
    <property type="molecule type" value="Genomic_DNA"/>
</dbReference>
<dbReference type="Gene3D" id="1.10.10.10">
    <property type="entry name" value="Winged helix-like DNA-binding domain superfamily/Winged helix DNA-binding domain"/>
    <property type="match status" value="1"/>
</dbReference>
<dbReference type="InterPro" id="IPR050662">
    <property type="entry name" value="Sec-metab_biosynth-thioest"/>
</dbReference>
<dbReference type="InterPro" id="IPR036866">
    <property type="entry name" value="RibonucZ/Hydroxyglut_hydro"/>
</dbReference>
<keyword evidence="3" id="KW-1185">Reference proteome</keyword>
<proteinExistence type="predicted"/>